<dbReference type="Gene3D" id="3.30.710.10">
    <property type="entry name" value="Potassium Channel Kv1.1, Chain A"/>
    <property type="match status" value="1"/>
</dbReference>
<dbReference type="SUPFAM" id="SSF54695">
    <property type="entry name" value="POZ domain"/>
    <property type="match status" value="1"/>
</dbReference>
<gene>
    <name evidence="2" type="ORF">BC938DRAFT_475935</name>
</gene>
<dbReference type="CDD" id="cd18186">
    <property type="entry name" value="BTB_POZ_ZBTB_KLHL-like"/>
    <property type="match status" value="1"/>
</dbReference>
<keyword evidence="3" id="KW-1185">Reference proteome</keyword>
<dbReference type="InterPro" id="IPR000210">
    <property type="entry name" value="BTB/POZ_dom"/>
</dbReference>
<accession>A0A433QR52</accession>
<dbReference type="EMBL" id="RBNJ01002218">
    <property type="protein sequence ID" value="RUS32255.1"/>
    <property type="molecule type" value="Genomic_DNA"/>
</dbReference>
<name>A0A433QR52_9FUNG</name>
<dbReference type="Pfam" id="PF00651">
    <property type="entry name" value="BTB"/>
    <property type="match status" value="1"/>
</dbReference>
<organism evidence="2 3">
    <name type="scientific">Jimgerdemannia flammicorona</name>
    <dbReference type="NCBI Taxonomy" id="994334"/>
    <lineage>
        <taxon>Eukaryota</taxon>
        <taxon>Fungi</taxon>
        <taxon>Fungi incertae sedis</taxon>
        <taxon>Mucoromycota</taxon>
        <taxon>Mucoromycotina</taxon>
        <taxon>Endogonomycetes</taxon>
        <taxon>Endogonales</taxon>
        <taxon>Endogonaceae</taxon>
        <taxon>Jimgerdemannia</taxon>
    </lineage>
</organism>
<dbReference type="AlphaFoldDB" id="A0A433QR52"/>
<evidence type="ECO:0000259" key="1">
    <source>
        <dbReference type="PROSITE" id="PS50097"/>
    </source>
</evidence>
<dbReference type="InterPro" id="IPR011333">
    <property type="entry name" value="SKP1/BTB/POZ_sf"/>
</dbReference>
<protein>
    <submittedName>
        <fullName evidence="2">BTB/POZ protein</fullName>
    </submittedName>
</protein>
<feature type="domain" description="BTB" evidence="1">
    <location>
        <begin position="131"/>
        <end position="203"/>
    </location>
</feature>
<evidence type="ECO:0000313" key="3">
    <source>
        <dbReference type="Proteomes" id="UP000274822"/>
    </source>
</evidence>
<dbReference type="PROSITE" id="PS50097">
    <property type="entry name" value="BTB"/>
    <property type="match status" value="1"/>
</dbReference>
<dbReference type="PANTHER" id="PTHR24413">
    <property type="entry name" value="SPECKLE-TYPE POZ PROTEIN"/>
    <property type="match status" value="1"/>
</dbReference>
<dbReference type="SMART" id="SM00225">
    <property type="entry name" value="BTB"/>
    <property type="match status" value="1"/>
</dbReference>
<comment type="caution">
    <text evidence="2">The sequence shown here is derived from an EMBL/GenBank/DDBJ whole genome shotgun (WGS) entry which is preliminary data.</text>
</comment>
<sequence length="308" mass="34771">MTLSSKSISKEKTSRSTYLLALERLKHITLRGALPLTKRTLVGVCFCSCSCSFYSVSRNTFPMLVDSPFLWFQGSSQFQLRKKLVDALKTDEDPILLKAVIQIPNVEMLVLAPNPYSKAATATFLQNCQHRDVIFHVDGRIMYAHGGLLAAHSKHFAALLNDSKETAHSIPTEKAIITVTDDNHEAFLLMLRYLYTGSLDFRGCPEVKVVDLFKVADKYDVWALRDAMEDCINNLTVGSVVPLLFEFAYSYAPLRKGYLNFIGNNFEAVRKTGAFNKLERNPCGWEVYSELMREIVECVPTRDAEMES</sequence>
<reference evidence="2 3" key="1">
    <citation type="journal article" date="2018" name="New Phytol.">
        <title>Phylogenomics of Endogonaceae and evolution of mycorrhizas within Mucoromycota.</title>
        <authorList>
            <person name="Chang Y."/>
            <person name="Desiro A."/>
            <person name="Na H."/>
            <person name="Sandor L."/>
            <person name="Lipzen A."/>
            <person name="Clum A."/>
            <person name="Barry K."/>
            <person name="Grigoriev I.V."/>
            <person name="Martin F.M."/>
            <person name="Stajich J.E."/>
            <person name="Smith M.E."/>
            <person name="Bonito G."/>
            <person name="Spatafora J.W."/>
        </authorList>
    </citation>
    <scope>NUCLEOTIDE SEQUENCE [LARGE SCALE GENOMIC DNA]</scope>
    <source>
        <strain evidence="2 3">AD002</strain>
    </source>
</reference>
<proteinExistence type="predicted"/>
<evidence type="ECO:0000313" key="2">
    <source>
        <dbReference type="EMBL" id="RUS32255.1"/>
    </source>
</evidence>
<dbReference type="Proteomes" id="UP000274822">
    <property type="component" value="Unassembled WGS sequence"/>
</dbReference>